<sequence>MPKGFLARRTLILQNVGDPARITVDQPVIASPDATSFTVTDLDGAEGPWIIDERPLALEVTFRGSEVKDYAASLVLPVFVNGQLSEEQPFVQVDLRASTFATSLRLVADRDPLDFGPVPAWPQTLQAFKAFTMFNLGDDVVRIVRLSIVSDLPPAFSARAEEALPLFIFPGGSKSFLASYRPRGMYLETAWLEVWMEGADEPYRVELRGWGESLDCEDPCE</sequence>
<protein>
    <submittedName>
        <fullName evidence="1">Uncharacterized protein</fullName>
    </submittedName>
</protein>
<accession>A0A0K1PDG2</accession>
<reference evidence="1 2" key="1">
    <citation type="submission" date="2015-08" db="EMBL/GenBank/DDBJ databases">
        <authorList>
            <person name="Babu N.S."/>
            <person name="Beckwith C.J."/>
            <person name="Beseler K.G."/>
            <person name="Brison A."/>
            <person name="Carone J.V."/>
            <person name="Caskin T.P."/>
            <person name="Diamond M."/>
            <person name="Durham M.E."/>
            <person name="Foxe J.M."/>
            <person name="Go M."/>
            <person name="Henderson B.A."/>
            <person name="Jones I.B."/>
            <person name="McGettigan J.A."/>
            <person name="Micheletti S.J."/>
            <person name="Nasrallah M.E."/>
            <person name="Ortiz D."/>
            <person name="Piller C.R."/>
            <person name="Privatt S.R."/>
            <person name="Schneider S.L."/>
            <person name="Sharp S."/>
            <person name="Smith T.C."/>
            <person name="Stanton J.D."/>
            <person name="Ullery H.E."/>
            <person name="Wilson R.J."/>
            <person name="Serrano M.G."/>
            <person name="Buck G."/>
            <person name="Lee V."/>
            <person name="Wang Y."/>
            <person name="Carvalho R."/>
            <person name="Voegtly L."/>
            <person name="Shi R."/>
            <person name="Duckworth R."/>
            <person name="Johnson A."/>
            <person name="Loviza R."/>
            <person name="Walstead R."/>
            <person name="Shah Z."/>
            <person name="Kiflezghi M."/>
            <person name="Wade K."/>
            <person name="Ball S.L."/>
            <person name="Bradley K.W."/>
            <person name="Asai D.J."/>
            <person name="Bowman C.A."/>
            <person name="Russell D.A."/>
            <person name="Pope W.H."/>
            <person name="Jacobs-Sera D."/>
            <person name="Hendrix R.W."/>
            <person name="Hatfull G.F."/>
        </authorList>
    </citation>
    <scope>NUCLEOTIDE SEQUENCE [LARGE SCALE GENOMIC DNA]</scope>
    <source>
        <strain evidence="1 2">DSM 27710</strain>
    </source>
</reference>
<evidence type="ECO:0000313" key="2">
    <source>
        <dbReference type="Proteomes" id="UP000055590"/>
    </source>
</evidence>
<evidence type="ECO:0000313" key="1">
    <source>
        <dbReference type="EMBL" id="AKU91560.1"/>
    </source>
</evidence>
<gene>
    <name evidence="1" type="ORF">AKJ08_1947</name>
</gene>
<dbReference type="OrthoDB" id="5479562at2"/>
<dbReference type="AlphaFoldDB" id="A0A0K1PDG2"/>
<organism evidence="1 2">
    <name type="scientific">Vulgatibacter incomptus</name>
    <dbReference type="NCBI Taxonomy" id="1391653"/>
    <lineage>
        <taxon>Bacteria</taxon>
        <taxon>Pseudomonadati</taxon>
        <taxon>Myxococcota</taxon>
        <taxon>Myxococcia</taxon>
        <taxon>Myxococcales</taxon>
        <taxon>Cystobacterineae</taxon>
        <taxon>Vulgatibacteraceae</taxon>
        <taxon>Vulgatibacter</taxon>
    </lineage>
</organism>
<dbReference type="EMBL" id="CP012332">
    <property type="protein sequence ID" value="AKU91560.1"/>
    <property type="molecule type" value="Genomic_DNA"/>
</dbReference>
<proteinExistence type="predicted"/>
<dbReference type="Proteomes" id="UP000055590">
    <property type="component" value="Chromosome"/>
</dbReference>
<keyword evidence="2" id="KW-1185">Reference proteome</keyword>
<name>A0A0K1PDG2_9BACT</name>
<dbReference type="KEGG" id="vin:AKJ08_1947"/>
<dbReference type="PATRIC" id="fig|1391653.3.peg.2038"/>
<dbReference type="RefSeq" id="WP_157370595.1">
    <property type="nucleotide sequence ID" value="NZ_CP012332.1"/>
</dbReference>